<dbReference type="Proteomes" id="UP000754883">
    <property type="component" value="Unassembled WGS sequence"/>
</dbReference>
<dbReference type="GO" id="GO:0003700">
    <property type="term" value="F:DNA-binding transcription factor activity"/>
    <property type="evidence" value="ECO:0007669"/>
    <property type="project" value="TreeGrafter"/>
</dbReference>
<evidence type="ECO:0000256" key="2">
    <source>
        <dbReference type="ARBA" id="ARBA00023242"/>
    </source>
</evidence>
<dbReference type="PANTHER" id="PTHR37534">
    <property type="entry name" value="TRANSCRIPTIONAL ACTIVATOR PROTEIN UGA3"/>
    <property type="match status" value="1"/>
</dbReference>
<keyword evidence="2" id="KW-0539">Nucleus</keyword>
<evidence type="ECO:0000313" key="5">
    <source>
        <dbReference type="Proteomes" id="UP000754883"/>
    </source>
</evidence>
<dbReference type="PANTHER" id="PTHR37534:SF15">
    <property type="entry name" value="ZN(II)2CYS6 TRANSCRIPTION FACTOR (EUROFUNG)"/>
    <property type="match status" value="1"/>
</dbReference>
<comment type="subcellular location">
    <subcellularLocation>
        <location evidence="1">Nucleus</location>
    </subcellularLocation>
</comment>
<dbReference type="EMBL" id="CABFNO020001527">
    <property type="protein sequence ID" value="CAG9994366.1"/>
    <property type="molecule type" value="Genomic_DNA"/>
</dbReference>
<evidence type="ECO:0000256" key="1">
    <source>
        <dbReference type="ARBA" id="ARBA00004123"/>
    </source>
</evidence>
<evidence type="ECO:0000256" key="3">
    <source>
        <dbReference type="SAM" id="MobiDB-lite"/>
    </source>
</evidence>
<sequence length="485" mass="54454">MPWLVPNIRSLERIAPSQQTGGELLRYWVESASYIMALDPENNPLSFPVLKYYNQSPSLIHALQSISAGHQYFFEPGKLRRCFEERLLSIQHVRKELDTQTNDPSLAFLTVFVLGLSSYWIALPADDPVLLHHAQAHLQGGRALIDTMLAIPVPQFSPQMLFAFGAYLYWDMACSFVIAPADLKAIDGSDFSFAVEALARMYHPILGYSAEITYVLAKVGRYCRTVEDTEQRDTSLEEELENQLRSIKPTQISAELGLLEEAYRCHGLINIYAIYRRGRVSTASPEAAPSHSTEEQSMADLPAREPSDSWELDETGLAFLEKGFYNAFDEDMAKQTLKWLDYLPLGDYQPLMLPSDEHHSSSESLLSDGDCDTSTETISDDDLQSTIRKLAIQAVHALTQVPESHPSINLHGIPLLTAGSELLAADVEERKLVTKRFRALYSFNHMTANLTALDLLQEVWAIRDLGGATSWLKVMRSKGWHLMLG</sequence>
<name>A0A9N9Y3U9_9HYPO</name>
<feature type="compositionally biased region" description="Acidic residues" evidence="3">
    <location>
        <begin position="369"/>
        <end position="378"/>
    </location>
</feature>
<feature type="region of interest" description="Disordered" evidence="3">
    <location>
        <begin position="354"/>
        <end position="378"/>
    </location>
</feature>
<reference evidence="4 5" key="2">
    <citation type="submission" date="2021-10" db="EMBL/GenBank/DDBJ databases">
        <authorList>
            <person name="Piombo E."/>
        </authorList>
    </citation>
    <scope>NUCLEOTIDE SEQUENCE [LARGE SCALE GENOMIC DNA]</scope>
</reference>
<dbReference type="GO" id="GO:0045944">
    <property type="term" value="P:positive regulation of transcription by RNA polymerase II"/>
    <property type="evidence" value="ECO:0007669"/>
    <property type="project" value="TreeGrafter"/>
</dbReference>
<keyword evidence="5" id="KW-1185">Reference proteome</keyword>
<dbReference type="GO" id="GO:0000976">
    <property type="term" value="F:transcription cis-regulatory region binding"/>
    <property type="evidence" value="ECO:0007669"/>
    <property type="project" value="TreeGrafter"/>
</dbReference>
<reference evidence="5" key="1">
    <citation type="submission" date="2019-06" db="EMBL/GenBank/DDBJ databases">
        <authorList>
            <person name="Broberg M."/>
        </authorList>
    </citation>
    <scope>NUCLEOTIDE SEQUENCE [LARGE SCALE GENOMIC DNA]</scope>
</reference>
<dbReference type="OrthoDB" id="416217at2759"/>
<feature type="region of interest" description="Disordered" evidence="3">
    <location>
        <begin position="284"/>
        <end position="308"/>
    </location>
</feature>
<dbReference type="GO" id="GO:0005634">
    <property type="term" value="C:nucleus"/>
    <property type="evidence" value="ECO:0007669"/>
    <property type="project" value="UniProtKB-SubCell"/>
</dbReference>
<protein>
    <submittedName>
        <fullName evidence="4">Uncharacterized protein</fullName>
    </submittedName>
</protein>
<dbReference type="AlphaFoldDB" id="A0A9N9Y3U9"/>
<dbReference type="Pfam" id="PF11951">
    <property type="entry name" value="Fungal_trans_2"/>
    <property type="match status" value="2"/>
</dbReference>
<proteinExistence type="predicted"/>
<dbReference type="InterPro" id="IPR021858">
    <property type="entry name" value="Fun_TF"/>
</dbReference>
<comment type="caution">
    <text evidence="4">The sequence shown here is derived from an EMBL/GenBank/DDBJ whole genome shotgun (WGS) entry which is preliminary data.</text>
</comment>
<evidence type="ECO:0000313" key="4">
    <source>
        <dbReference type="EMBL" id="CAG9994366.1"/>
    </source>
</evidence>
<accession>A0A9N9Y3U9</accession>
<gene>
    <name evidence="4" type="ORF">CBYS24578_00013400</name>
</gene>
<organism evidence="4 5">
    <name type="scientific">Clonostachys byssicola</name>
    <dbReference type="NCBI Taxonomy" id="160290"/>
    <lineage>
        <taxon>Eukaryota</taxon>
        <taxon>Fungi</taxon>
        <taxon>Dikarya</taxon>
        <taxon>Ascomycota</taxon>
        <taxon>Pezizomycotina</taxon>
        <taxon>Sordariomycetes</taxon>
        <taxon>Hypocreomycetidae</taxon>
        <taxon>Hypocreales</taxon>
        <taxon>Bionectriaceae</taxon>
        <taxon>Clonostachys</taxon>
    </lineage>
</organism>